<dbReference type="SUPFAM" id="SSF103481">
    <property type="entry name" value="Multidrug resistance efflux transporter EmrE"/>
    <property type="match status" value="1"/>
</dbReference>
<accession>A0A9N8V429</accession>
<name>A0A9N8V429_9GLOM</name>
<feature type="transmembrane region" description="Helical" evidence="1">
    <location>
        <begin position="192"/>
        <end position="211"/>
    </location>
</feature>
<keyword evidence="3" id="KW-1185">Reference proteome</keyword>
<keyword evidence="1" id="KW-0472">Membrane</keyword>
<reference evidence="2" key="1">
    <citation type="submission" date="2021-06" db="EMBL/GenBank/DDBJ databases">
        <authorList>
            <person name="Kallberg Y."/>
            <person name="Tangrot J."/>
            <person name="Rosling A."/>
        </authorList>
    </citation>
    <scope>NUCLEOTIDE SEQUENCE</scope>
    <source>
        <strain evidence="2">MT106</strain>
    </source>
</reference>
<gene>
    <name evidence="2" type="ORF">AGERDE_LOCUS1190</name>
</gene>
<dbReference type="AlphaFoldDB" id="A0A9N8V429"/>
<feature type="transmembrane region" description="Helical" evidence="1">
    <location>
        <begin position="12"/>
        <end position="31"/>
    </location>
</feature>
<dbReference type="InterPro" id="IPR037185">
    <property type="entry name" value="EmrE-like"/>
</dbReference>
<feature type="transmembrane region" description="Helical" evidence="1">
    <location>
        <begin position="116"/>
        <end position="134"/>
    </location>
</feature>
<protein>
    <submittedName>
        <fullName evidence="2">7963_t:CDS:1</fullName>
    </submittedName>
</protein>
<keyword evidence="1" id="KW-0812">Transmembrane</keyword>
<feature type="transmembrane region" description="Helical" evidence="1">
    <location>
        <begin position="141"/>
        <end position="160"/>
    </location>
</feature>
<dbReference type="PANTHER" id="PTHR13146:SF1">
    <property type="entry name" value="SUGAR PHOSPHATE TRANSPORTER DOMAIN-CONTAINING PROTEIN"/>
    <property type="match status" value="1"/>
</dbReference>
<dbReference type="PANTHER" id="PTHR13146">
    <property type="match status" value="1"/>
</dbReference>
<evidence type="ECO:0000313" key="3">
    <source>
        <dbReference type="Proteomes" id="UP000789831"/>
    </source>
</evidence>
<evidence type="ECO:0000256" key="1">
    <source>
        <dbReference type="SAM" id="Phobius"/>
    </source>
</evidence>
<proteinExistence type="predicted"/>
<organism evidence="2 3">
    <name type="scientific">Ambispora gerdemannii</name>
    <dbReference type="NCBI Taxonomy" id="144530"/>
    <lineage>
        <taxon>Eukaryota</taxon>
        <taxon>Fungi</taxon>
        <taxon>Fungi incertae sedis</taxon>
        <taxon>Mucoromycota</taxon>
        <taxon>Glomeromycotina</taxon>
        <taxon>Glomeromycetes</taxon>
        <taxon>Archaeosporales</taxon>
        <taxon>Ambisporaceae</taxon>
        <taxon>Ambispora</taxon>
    </lineage>
</organism>
<feature type="transmembrane region" description="Helical" evidence="1">
    <location>
        <begin position="337"/>
        <end position="355"/>
    </location>
</feature>
<feature type="transmembrane region" description="Helical" evidence="1">
    <location>
        <begin position="273"/>
        <end position="295"/>
    </location>
</feature>
<dbReference type="Proteomes" id="UP000789831">
    <property type="component" value="Unassembled WGS sequence"/>
</dbReference>
<keyword evidence="1" id="KW-1133">Transmembrane helix</keyword>
<feature type="transmembrane region" description="Helical" evidence="1">
    <location>
        <begin position="89"/>
        <end position="110"/>
    </location>
</feature>
<sequence>MPSSLLTNTASYLGMASVGLLLLPMQWTNIIRRKPSSPGTEIDMVAMGAGQNTKDYSLLPDDDEDLENDHDVIDRSVNETQHDVNYKSIIRISSLDVCANFLLTIGFFYIGSGMFQVIYSSVVVWCAILSFFFLQRKISLVQWFCIIGVSFGLGISAVGIESSDQGEHKAPPPTTTTSGPVLLHSFNLSSTGFGTMLTFVATFLYSCVYVLSDKILSTKNHPNINPPSPEKTCFLVGSCCSSFSLVYLLVYTIPNWDKLVMQEMITKKSDITTPVIIIIYILLIFAAFIHNFAYFSLMQSTGNISTGLLNSLRAIVVFGLSHLLFCKIDPGQCFNIWKGWSALVVIGCVTVFSVSKAREK</sequence>
<feature type="transmembrane region" description="Helical" evidence="1">
    <location>
        <begin position="307"/>
        <end position="325"/>
    </location>
</feature>
<dbReference type="EMBL" id="CAJVPL010000078">
    <property type="protein sequence ID" value="CAG8442750.1"/>
    <property type="molecule type" value="Genomic_DNA"/>
</dbReference>
<dbReference type="GO" id="GO:0016020">
    <property type="term" value="C:membrane"/>
    <property type="evidence" value="ECO:0007669"/>
    <property type="project" value="TreeGrafter"/>
</dbReference>
<comment type="caution">
    <text evidence="2">The sequence shown here is derived from an EMBL/GenBank/DDBJ whole genome shotgun (WGS) entry which is preliminary data.</text>
</comment>
<evidence type="ECO:0000313" key="2">
    <source>
        <dbReference type="EMBL" id="CAG8442750.1"/>
    </source>
</evidence>
<dbReference type="OrthoDB" id="29773at2759"/>
<feature type="transmembrane region" description="Helical" evidence="1">
    <location>
        <begin position="232"/>
        <end position="253"/>
    </location>
</feature>